<keyword evidence="3" id="KW-1185">Reference proteome</keyword>
<feature type="coiled-coil region" evidence="1">
    <location>
        <begin position="56"/>
        <end position="86"/>
    </location>
</feature>
<evidence type="ECO:0000256" key="1">
    <source>
        <dbReference type="SAM" id="Coils"/>
    </source>
</evidence>
<protein>
    <submittedName>
        <fullName evidence="2">Uncharacterized protein</fullName>
    </submittedName>
</protein>
<proteinExistence type="predicted"/>
<comment type="caution">
    <text evidence="2">The sequence shown here is derived from an EMBL/GenBank/DDBJ whole genome shotgun (WGS) entry which is preliminary data.</text>
</comment>
<dbReference type="EMBL" id="ASPP01019607">
    <property type="protein sequence ID" value="ETO14964.1"/>
    <property type="molecule type" value="Genomic_DNA"/>
</dbReference>
<organism evidence="2 3">
    <name type="scientific">Reticulomyxa filosa</name>
    <dbReference type="NCBI Taxonomy" id="46433"/>
    <lineage>
        <taxon>Eukaryota</taxon>
        <taxon>Sar</taxon>
        <taxon>Rhizaria</taxon>
        <taxon>Retaria</taxon>
        <taxon>Foraminifera</taxon>
        <taxon>Monothalamids</taxon>
        <taxon>Reticulomyxidae</taxon>
        <taxon>Reticulomyxa</taxon>
    </lineage>
</organism>
<name>X6MMA3_RETFI</name>
<reference evidence="2 3" key="1">
    <citation type="journal article" date="2013" name="Curr. Biol.">
        <title>The Genome of the Foraminiferan Reticulomyxa filosa.</title>
        <authorList>
            <person name="Glockner G."/>
            <person name="Hulsmann N."/>
            <person name="Schleicher M."/>
            <person name="Noegel A.A."/>
            <person name="Eichinger L."/>
            <person name="Gallinger C."/>
            <person name="Pawlowski J."/>
            <person name="Sierra R."/>
            <person name="Euteneuer U."/>
            <person name="Pillet L."/>
            <person name="Moustafa A."/>
            <person name="Platzer M."/>
            <person name="Groth M."/>
            <person name="Szafranski K."/>
            <person name="Schliwa M."/>
        </authorList>
    </citation>
    <scope>NUCLEOTIDE SEQUENCE [LARGE SCALE GENOMIC DNA]</scope>
</reference>
<sequence length="218" mass="25927">MDFELKAYYFNTKIVEWEPMVEPWSASTSLVMYPNALNIQFLPKQVLNINLTHAMIKSIQKSLELIQDEENKIKDQFGQLADKQEAMLSSMLTTSTHFIENCTELEVHVMLWKGSDAVQSQMEEKKEPLLKENLRIFPGTTTDFNPPPPSETHSVLMEWYFGQEWESIVITDYNTISDNLHWIKKHGMWLCFALSFWRFIIQMSCKHKYKYKYKYKYR</sequence>
<keyword evidence="1" id="KW-0175">Coiled coil</keyword>
<accession>X6MMA3</accession>
<dbReference type="Proteomes" id="UP000023152">
    <property type="component" value="Unassembled WGS sequence"/>
</dbReference>
<evidence type="ECO:0000313" key="2">
    <source>
        <dbReference type="EMBL" id="ETO14964.1"/>
    </source>
</evidence>
<gene>
    <name evidence="2" type="ORF">RFI_22403</name>
</gene>
<dbReference type="AlphaFoldDB" id="X6MMA3"/>
<evidence type="ECO:0000313" key="3">
    <source>
        <dbReference type="Proteomes" id="UP000023152"/>
    </source>
</evidence>